<name>A0A0J6EXP6_COCPO</name>
<reference evidence="1 2" key="1">
    <citation type="submission" date="2007-06" db="EMBL/GenBank/DDBJ databases">
        <title>The Genome Sequence of Coccidioides posadasii RMSCC_3488.</title>
        <authorList>
            <consortium name="Coccidioides Genome Resources Consortium"/>
            <consortium name="The Broad Institute Genome Sequencing Platform"/>
            <person name="Henn M.R."/>
            <person name="Sykes S."/>
            <person name="Young S."/>
            <person name="Jaffe D."/>
            <person name="Berlin A."/>
            <person name="Alvarez P."/>
            <person name="Butler J."/>
            <person name="Gnerre S."/>
            <person name="Grabherr M."/>
            <person name="Mauceli E."/>
            <person name="Brockman W."/>
            <person name="Kodira C."/>
            <person name="Alvarado L."/>
            <person name="Zeng Q."/>
            <person name="Crawford M."/>
            <person name="Antoine C."/>
            <person name="Devon K."/>
            <person name="Galgiani J."/>
            <person name="Orsborn K."/>
            <person name="Lewis M.L."/>
            <person name="Nusbaum C."/>
            <person name="Galagan J."/>
            <person name="Birren B."/>
        </authorList>
    </citation>
    <scope>NUCLEOTIDE SEQUENCE [LARGE SCALE GENOMIC DNA]</scope>
    <source>
        <strain evidence="1 2">RMSCC 3488</strain>
    </source>
</reference>
<evidence type="ECO:0000313" key="1">
    <source>
        <dbReference type="EMBL" id="KMM65331.1"/>
    </source>
</evidence>
<organism evidence="1 2">
    <name type="scientific">Coccidioides posadasii RMSCC 3488</name>
    <dbReference type="NCBI Taxonomy" id="454284"/>
    <lineage>
        <taxon>Eukaryota</taxon>
        <taxon>Fungi</taxon>
        <taxon>Dikarya</taxon>
        <taxon>Ascomycota</taxon>
        <taxon>Pezizomycotina</taxon>
        <taxon>Eurotiomycetes</taxon>
        <taxon>Eurotiomycetidae</taxon>
        <taxon>Onygenales</taxon>
        <taxon>Onygenaceae</taxon>
        <taxon>Coccidioides</taxon>
    </lineage>
</organism>
<dbReference type="AlphaFoldDB" id="A0A0J6EXP6"/>
<proteinExistence type="predicted"/>
<sequence length="133" mass="15347">MWLGDTLYKRAVENPRSTEIQASEFRFSRLPGSLIRERGSLFIRSFTLRIGENYPGAVIEQLKIYPFMIADWNILSVAVVKGIRKIRNNPSKAIVTVRLWRSELVNEDSHRLLYRGPCLSARHAPQPTEYTIS</sequence>
<protein>
    <submittedName>
        <fullName evidence="1">Uncharacterized protein</fullName>
    </submittedName>
</protein>
<dbReference type="Proteomes" id="UP000054567">
    <property type="component" value="Unassembled WGS sequence"/>
</dbReference>
<accession>A0A0J6EXP6</accession>
<gene>
    <name evidence="1" type="ORF">CPAG_01682</name>
</gene>
<evidence type="ECO:0000313" key="2">
    <source>
        <dbReference type="Proteomes" id="UP000054567"/>
    </source>
</evidence>
<reference evidence="2" key="3">
    <citation type="journal article" date="2010" name="Genome Res.">
        <title>Population genomic sequencing of Coccidioides fungi reveals recent hybridization and transposon control.</title>
        <authorList>
            <person name="Neafsey D.E."/>
            <person name="Barker B.M."/>
            <person name="Sharpton T.J."/>
            <person name="Stajich J.E."/>
            <person name="Park D.J."/>
            <person name="Whiston E."/>
            <person name="Hung C.-Y."/>
            <person name="McMahan C."/>
            <person name="White J."/>
            <person name="Sykes S."/>
            <person name="Heiman D."/>
            <person name="Young S."/>
            <person name="Zeng Q."/>
            <person name="Abouelleil A."/>
            <person name="Aftuck L."/>
            <person name="Bessette D."/>
            <person name="Brown A."/>
            <person name="FitzGerald M."/>
            <person name="Lui A."/>
            <person name="Macdonald J.P."/>
            <person name="Priest M."/>
            <person name="Orbach M.J."/>
            <person name="Galgiani J.N."/>
            <person name="Kirkland T.N."/>
            <person name="Cole G.T."/>
            <person name="Birren B.W."/>
            <person name="Henn M.R."/>
            <person name="Taylor J.W."/>
            <person name="Rounsley S.D."/>
        </authorList>
    </citation>
    <scope>NUCLEOTIDE SEQUENCE [LARGE SCALE GENOMIC DNA]</scope>
    <source>
        <strain evidence="2">RMSCC 3488</strain>
    </source>
</reference>
<dbReference type="EMBL" id="DS268109">
    <property type="protein sequence ID" value="KMM65331.1"/>
    <property type="molecule type" value="Genomic_DNA"/>
</dbReference>
<dbReference type="VEuPathDB" id="FungiDB:CPAG_01682"/>
<reference evidence="2" key="2">
    <citation type="journal article" date="2009" name="Genome Res.">
        <title>Comparative genomic analyses of the human fungal pathogens Coccidioides and their relatives.</title>
        <authorList>
            <person name="Sharpton T.J."/>
            <person name="Stajich J.E."/>
            <person name="Rounsley S.D."/>
            <person name="Gardner M.J."/>
            <person name="Wortman J.R."/>
            <person name="Jordar V.S."/>
            <person name="Maiti R."/>
            <person name="Kodira C.D."/>
            <person name="Neafsey D.E."/>
            <person name="Zeng Q."/>
            <person name="Hung C.-Y."/>
            <person name="McMahan C."/>
            <person name="Muszewska A."/>
            <person name="Grynberg M."/>
            <person name="Mandel M.A."/>
            <person name="Kellner E.M."/>
            <person name="Barker B.M."/>
            <person name="Galgiani J.N."/>
            <person name="Orbach M.J."/>
            <person name="Kirkland T.N."/>
            <person name="Cole G.T."/>
            <person name="Henn M.R."/>
            <person name="Birren B.W."/>
            <person name="Taylor J.W."/>
        </authorList>
    </citation>
    <scope>NUCLEOTIDE SEQUENCE [LARGE SCALE GENOMIC DNA]</scope>
    <source>
        <strain evidence="2">RMSCC 3488</strain>
    </source>
</reference>